<evidence type="ECO:0000313" key="3">
    <source>
        <dbReference type="Proteomes" id="UP001500943"/>
    </source>
</evidence>
<dbReference type="SUPFAM" id="SSF52799">
    <property type="entry name" value="(Phosphotyrosine protein) phosphatases II"/>
    <property type="match status" value="1"/>
</dbReference>
<keyword evidence="3" id="KW-1185">Reference proteome</keyword>
<proteinExistence type="predicted"/>
<dbReference type="EMBL" id="BAAAKW010000017">
    <property type="protein sequence ID" value="GAA1210875.1"/>
    <property type="molecule type" value="Genomic_DNA"/>
</dbReference>
<accession>A0ABP4G2W7</accession>
<evidence type="ECO:0000256" key="1">
    <source>
        <dbReference type="SAM" id="MobiDB-lite"/>
    </source>
</evidence>
<comment type="caution">
    <text evidence="2">The sequence shown here is derived from an EMBL/GenBank/DDBJ whole genome shotgun (WGS) entry which is preliminary data.</text>
</comment>
<feature type="region of interest" description="Disordered" evidence="1">
    <location>
        <begin position="1"/>
        <end position="23"/>
    </location>
</feature>
<dbReference type="Proteomes" id="UP001500943">
    <property type="component" value="Unassembled WGS sequence"/>
</dbReference>
<sequence length="102" mass="10975">MTAFCAPPAPPIGHRCTHSQTTDVSRHHLRAELTKSALRADGHTVLLHCVQAQSRTPTVAALYAARHLGVPIEQASAEVSVALRHARPNKGFRAALKEIAAR</sequence>
<gene>
    <name evidence="2" type="ORF">GCM10009655_07440</name>
</gene>
<evidence type="ECO:0000313" key="2">
    <source>
        <dbReference type="EMBL" id="GAA1210875.1"/>
    </source>
</evidence>
<organism evidence="2 3">
    <name type="scientific">Rhodoglobus aureus</name>
    <dbReference type="NCBI Taxonomy" id="191497"/>
    <lineage>
        <taxon>Bacteria</taxon>
        <taxon>Bacillati</taxon>
        <taxon>Actinomycetota</taxon>
        <taxon>Actinomycetes</taxon>
        <taxon>Micrococcales</taxon>
        <taxon>Microbacteriaceae</taxon>
        <taxon>Rhodoglobus</taxon>
    </lineage>
</organism>
<reference evidence="3" key="1">
    <citation type="journal article" date="2019" name="Int. J. Syst. Evol. Microbiol.">
        <title>The Global Catalogue of Microorganisms (GCM) 10K type strain sequencing project: providing services to taxonomists for standard genome sequencing and annotation.</title>
        <authorList>
            <consortium name="The Broad Institute Genomics Platform"/>
            <consortium name="The Broad Institute Genome Sequencing Center for Infectious Disease"/>
            <person name="Wu L."/>
            <person name="Ma J."/>
        </authorList>
    </citation>
    <scope>NUCLEOTIDE SEQUENCE [LARGE SCALE GENOMIC DNA]</scope>
    <source>
        <strain evidence="3">JCM 12762</strain>
    </source>
</reference>
<dbReference type="Gene3D" id="3.90.190.10">
    <property type="entry name" value="Protein tyrosine phosphatase superfamily"/>
    <property type="match status" value="1"/>
</dbReference>
<protein>
    <recommendedName>
        <fullName evidence="4">Tyrosine specific protein phosphatases domain-containing protein</fullName>
    </recommendedName>
</protein>
<evidence type="ECO:0008006" key="4">
    <source>
        <dbReference type="Google" id="ProtNLM"/>
    </source>
</evidence>
<dbReference type="InterPro" id="IPR029021">
    <property type="entry name" value="Prot-tyrosine_phosphatase-like"/>
</dbReference>
<name>A0ABP4G2W7_9MICO</name>